<evidence type="ECO:0000259" key="10">
    <source>
        <dbReference type="Pfam" id="PF05134"/>
    </source>
</evidence>
<evidence type="ECO:0000256" key="8">
    <source>
        <dbReference type="ARBA" id="ARBA00022989"/>
    </source>
</evidence>
<feature type="domain" description="GspL periplasmic" evidence="11">
    <location>
        <begin position="208"/>
        <end position="319"/>
    </location>
</feature>
<evidence type="ECO:0000256" key="6">
    <source>
        <dbReference type="ARBA" id="ARBA00022692"/>
    </source>
</evidence>
<keyword evidence="6" id="KW-0812">Transmembrane</keyword>
<dbReference type="Pfam" id="PF05134">
    <property type="entry name" value="T2SSL"/>
    <property type="match status" value="1"/>
</dbReference>
<feature type="domain" description="GspL cytoplasmic actin-ATPase-like" evidence="10">
    <location>
        <begin position="69"/>
        <end position="176"/>
    </location>
</feature>
<evidence type="ECO:0000256" key="3">
    <source>
        <dbReference type="ARBA" id="ARBA00022448"/>
    </source>
</evidence>
<keyword evidence="13" id="KW-1185">Reference proteome</keyword>
<dbReference type="NCBIfam" id="TIGR01709">
    <property type="entry name" value="typeII_sec_gspL"/>
    <property type="match status" value="1"/>
</dbReference>
<gene>
    <name evidence="12" type="primary">gspL</name>
    <name evidence="12" type="ORF">V8N49_05390</name>
</gene>
<dbReference type="SUPFAM" id="SSF53067">
    <property type="entry name" value="Actin-like ATPase domain"/>
    <property type="match status" value="1"/>
</dbReference>
<dbReference type="Proteomes" id="UP001306592">
    <property type="component" value="Unassembled WGS sequence"/>
</dbReference>
<dbReference type="InterPro" id="IPR025691">
    <property type="entry name" value="GspL_pp_dom"/>
</dbReference>
<keyword evidence="3" id="KW-0813">Transport</keyword>
<keyword evidence="4" id="KW-1003">Cell membrane</keyword>
<dbReference type="InterPro" id="IPR043129">
    <property type="entry name" value="ATPase_NBD"/>
</dbReference>
<dbReference type="EMBL" id="JBANEI010000002">
    <property type="protein sequence ID" value="MEI2681090.1"/>
    <property type="molecule type" value="Genomic_DNA"/>
</dbReference>
<dbReference type="CDD" id="cd24017">
    <property type="entry name" value="ASKHA_T2SSL_N"/>
    <property type="match status" value="1"/>
</dbReference>
<dbReference type="InterPro" id="IPR007812">
    <property type="entry name" value="T2SS_protein-GspL"/>
</dbReference>
<comment type="similarity">
    <text evidence="2">Belongs to the GSP L family.</text>
</comment>
<keyword evidence="5" id="KW-0997">Cell inner membrane</keyword>
<reference evidence="12 13" key="1">
    <citation type="submission" date="2024-02" db="EMBL/GenBank/DDBJ databases">
        <title>First report Erwinia aphidicola in onion in Chile.</title>
        <authorList>
            <person name="Valenzuela M."/>
            <person name="Pena M."/>
            <person name="Dutta B."/>
        </authorList>
    </citation>
    <scope>NUCLEOTIDE SEQUENCE [LARGE SCALE GENOMIC DNA]</scope>
    <source>
        <strain evidence="12 13">QCJ3A</strain>
    </source>
</reference>
<keyword evidence="7" id="KW-0653">Protein transport</keyword>
<protein>
    <submittedName>
        <fullName evidence="12">Type II secretion system protein GspL</fullName>
    </submittedName>
</protein>
<evidence type="ECO:0000256" key="7">
    <source>
        <dbReference type="ARBA" id="ARBA00022927"/>
    </source>
</evidence>
<evidence type="ECO:0000256" key="4">
    <source>
        <dbReference type="ARBA" id="ARBA00022475"/>
    </source>
</evidence>
<evidence type="ECO:0000256" key="5">
    <source>
        <dbReference type="ARBA" id="ARBA00022519"/>
    </source>
</evidence>
<dbReference type="RefSeq" id="WP_336202558.1">
    <property type="nucleotide sequence ID" value="NZ_JBANEI010000002.1"/>
</dbReference>
<evidence type="ECO:0000256" key="1">
    <source>
        <dbReference type="ARBA" id="ARBA00004377"/>
    </source>
</evidence>
<dbReference type="Gene3D" id="3.30.420.380">
    <property type="match status" value="1"/>
</dbReference>
<comment type="subcellular location">
    <subcellularLocation>
        <location evidence="1">Cell inner membrane</location>
        <topology evidence="1">Single-pass membrane protein</topology>
    </subcellularLocation>
</comment>
<accession>A0ABU8DC64</accession>
<evidence type="ECO:0000313" key="12">
    <source>
        <dbReference type="EMBL" id="MEI2681090.1"/>
    </source>
</evidence>
<organism evidence="12 13">
    <name type="scientific">Erwinia aphidicola</name>
    <dbReference type="NCBI Taxonomy" id="68334"/>
    <lineage>
        <taxon>Bacteria</taxon>
        <taxon>Pseudomonadati</taxon>
        <taxon>Pseudomonadota</taxon>
        <taxon>Gammaproteobacteria</taxon>
        <taxon>Enterobacterales</taxon>
        <taxon>Erwiniaceae</taxon>
        <taxon>Erwinia</taxon>
    </lineage>
</organism>
<dbReference type="Pfam" id="PF12693">
    <property type="entry name" value="GspL_C"/>
    <property type="match status" value="1"/>
</dbReference>
<name>A0ABU8DC64_ERWAP</name>
<sequence>MITFARRQSGLLCLYFSGAGRNLRHWHYRSASGECSTGVEDAPCPALEGDQVWLAVPSERCLFYTASGGGGRISPQALRWQLEGFALGDIEALHITVLAKEAGQQHLVAIDAEWLRTTLAHIAQSGLRVSYALPDVMCLPQGHASQAGEQWLAHHAPFAGVSLPSGDVAHLQTLDPTLAGLPQVAWPALPAKPPCFSLLHGAFSPAIRWGKSLHCLAAALLLSLAALPAVPLWQGWQFNRAAGQINQQVLQRYQHYFNGQSPTDAGAAFRHQLQRLEAAPSTSGLLSLMTASQALLANLDTTALQRLEWDAARQQLHLHFATPLAATALQAAPAGIRVDLQDHNQLIIGREP</sequence>
<evidence type="ECO:0000313" key="13">
    <source>
        <dbReference type="Proteomes" id="UP001306592"/>
    </source>
</evidence>
<evidence type="ECO:0000259" key="11">
    <source>
        <dbReference type="Pfam" id="PF12693"/>
    </source>
</evidence>
<proteinExistence type="inferred from homology"/>
<dbReference type="InterPro" id="IPR024230">
    <property type="entry name" value="GspL_cyto_dom"/>
</dbReference>
<keyword evidence="9" id="KW-0472">Membrane</keyword>
<keyword evidence="8" id="KW-1133">Transmembrane helix</keyword>
<evidence type="ECO:0000256" key="2">
    <source>
        <dbReference type="ARBA" id="ARBA00005318"/>
    </source>
</evidence>
<comment type="caution">
    <text evidence="12">The sequence shown here is derived from an EMBL/GenBank/DDBJ whole genome shotgun (WGS) entry which is preliminary data.</text>
</comment>
<evidence type="ECO:0000256" key="9">
    <source>
        <dbReference type="ARBA" id="ARBA00023136"/>
    </source>
</evidence>